<evidence type="ECO:0008006" key="4">
    <source>
        <dbReference type="Google" id="ProtNLM"/>
    </source>
</evidence>
<feature type="compositionally biased region" description="Pro residues" evidence="1">
    <location>
        <begin position="128"/>
        <end position="151"/>
    </location>
</feature>
<evidence type="ECO:0000256" key="1">
    <source>
        <dbReference type="SAM" id="MobiDB-lite"/>
    </source>
</evidence>
<comment type="caution">
    <text evidence="2">The sequence shown here is derived from an EMBL/GenBank/DDBJ whole genome shotgun (WGS) entry which is preliminary data.</text>
</comment>
<feature type="region of interest" description="Disordered" evidence="1">
    <location>
        <begin position="1"/>
        <end position="235"/>
    </location>
</feature>
<feature type="region of interest" description="Disordered" evidence="1">
    <location>
        <begin position="248"/>
        <end position="273"/>
    </location>
</feature>
<feature type="compositionally biased region" description="Low complexity" evidence="1">
    <location>
        <begin position="159"/>
        <end position="184"/>
    </location>
</feature>
<reference evidence="2 3" key="1">
    <citation type="submission" date="2022-11" db="EMBL/GenBank/DDBJ databases">
        <title>Whole genome sequence of Eschrichtius robustus ER-17-0199.</title>
        <authorList>
            <person name="Bruniche-Olsen A."/>
            <person name="Black A.N."/>
            <person name="Fields C.J."/>
            <person name="Walden K."/>
            <person name="Dewoody J.A."/>
        </authorList>
    </citation>
    <scope>NUCLEOTIDE SEQUENCE [LARGE SCALE GENOMIC DNA]</scope>
    <source>
        <strain evidence="2">ER-17-0199</strain>
        <tissue evidence="2">Blubber</tissue>
    </source>
</reference>
<evidence type="ECO:0000313" key="2">
    <source>
        <dbReference type="EMBL" id="KAJ8775979.1"/>
    </source>
</evidence>
<gene>
    <name evidence="2" type="ORF">J1605_015958</name>
</gene>
<keyword evidence="3" id="KW-1185">Reference proteome</keyword>
<sequence length="273" mass="28632">MRDRSQPESERDRQSQVARTARRVPALPAGDRRRAPRSARAAARPVVLPALEGQTFPKADPSPWTKLVARRLRRTPSAQSVHFSGEMSERKEGRGKGKGKKDRGSGKKPALAAGGQSPGECAARPGLRDPPPPSLSPPPMPPPRPRLPAPCAPGAWPCSRPSAGPGGARPPCGRPSPGRRAPPGRQHPALRVRAEAGTAPPEDPDAPRSLARPLPSAREPSPARERDPACRSGGRVRACPAPAALCTGPACPLARKAGTGLPSERLARKNGAL</sequence>
<evidence type="ECO:0000313" key="3">
    <source>
        <dbReference type="Proteomes" id="UP001159641"/>
    </source>
</evidence>
<organism evidence="2 3">
    <name type="scientific">Eschrichtius robustus</name>
    <name type="common">California gray whale</name>
    <name type="synonym">Eschrichtius gibbosus</name>
    <dbReference type="NCBI Taxonomy" id="9764"/>
    <lineage>
        <taxon>Eukaryota</taxon>
        <taxon>Metazoa</taxon>
        <taxon>Chordata</taxon>
        <taxon>Craniata</taxon>
        <taxon>Vertebrata</taxon>
        <taxon>Euteleostomi</taxon>
        <taxon>Mammalia</taxon>
        <taxon>Eutheria</taxon>
        <taxon>Laurasiatheria</taxon>
        <taxon>Artiodactyla</taxon>
        <taxon>Whippomorpha</taxon>
        <taxon>Cetacea</taxon>
        <taxon>Mysticeti</taxon>
        <taxon>Eschrichtiidae</taxon>
        <taxon>Eschrichtius</taxon>
    </lineage>
</organism>
<feature type="compositionally biased region" description="Basic and acidic residues" evidence="1">
    <location>
        <begin position="1"/>
        <end position="14"/>
    </location>
</feature>
<proteinExistence type="predicted"/>
<accession>A0AB34G896</accession>
<dbReference type="AlphaFoldDB" id="A0AB34G896"/>
<dbReference type="Proteomes" id="UP001159641">
    <property type="component" value="Unassembled WGS sequence"/>
</dbReference>
<name>A0AB34G896_ESCRO</name>
<protein>
    <recommendedName>
        <fullName evidence="4">Basic proline-rich protein-like</fullName>
    </recommendedName>
</protein>
<feature type="compositionally biased region" description="Low complexity" evidence="1">
    <location>
        <begin position="38"/>
        <end position="51"/>
    </location>
</feature>
<dbReference type="EMBL" id="JAIQCJ010002539">
    <property type="protein sequence ID" value="KAJ8775979.1"/>
    <property type="molecule type" value="Genomic_DNA"/>
</dbReference>